<reference evidence="2" key="1">
    <citation type="submission" date="2017-01" db="EMBL/GenBank/DDBJ databases">
        <authorList>
            <person name="Mah S.A."/>
            <person name="Swanson W.J."/>
            <person name="Moy G.W."/>
            <person name="Vacquier V.D."/>
        </authorList>
    </citation>
    <scope>NUCLEOTIDE SEQUENCE [LARGE SCALE GENOMIC DNA]</scope>
    <source>
        <strain evidence="2">124861</strain>
    </source>
</reference>
<protein>
    <submittedName>
        <fullName evidence="1">Uncharacterized protein</fullName>
    </submittedName>
</protein>
<dbReference type="AlphaFoldDB" id="A0A1X3DKH8"/>
<sequence length="76" mass="8654">MGKKGIIKHERFGLYTQYAEICLEAGRWCRRGLKSGEGFRRPADWKANGIYGIFPSAVQRIICLRRPPQAVDAVVF</sequence>
<evidence type="ECO:0000313" key="1">
    <source>
        <dbReference type="EMBL" id="OSI24673.1"/>
    </source>
</evidence>
<dbReference type="EMBL" id="MTAB01000003">
    <property type="protein sequence ID" value="OSI24673.1"/>
    <property type="molecule type" value="Genomic_DNA"/>
</dbReference>
<evidence type="ECO:0000313" key="2">
    <source>
        <dbReference type="Proteomes" id="UP000193303"/>
    </source>
</evidence>
<gene>
    <name evidence="1" type="ORF">BV912_02140</name>
</gene>
<name>A0A1X3DKH8_9NEIS</name>
<accession>A0A1X3DKH8</accession>
<organism evidence="1 2">
    <name type="scientific">Neisseria dumasiana</name>
    <dbReference type="NCBI Taxonomy" id="1931275"/>
    <lineage>
        <taxon>Bacteria</taxon>
        <taxon>Pseudomonadati</taxon>
        <taxon>Pseudomonadota</taxon>
        <taxon>Betaproteobacteria</taxon>
        <taxon>Neisseriales</taxon>
        <taxon>Neisseriaceae</taxon>
        <taxon>Neisseria</taxon>
    </lineage>
</organism>
<dbReference type="Proteomes" id="UP000193303">
    <property type="component" value="Unassembled WGS sequence"/>
</dbReference>
<comment type="caution">
    <text evidence="1">The sequence shown here is derived from an EMBL/GenBank/DDBJ whole genome shotgun (WGS) entry which is preliminary data.</text>
</comment>
<proteinExistence type="predicted"/>